<protein>
    <recommendedName>
        <fullName evidence="10">Transcription activator of gluconeogenesis ERT1</fullName>
    </recommendedName>
</protein>
<keyword evidence="9" id="KW-0539">Nucleus</keyword>
<dbReference type="InParanoid" id="A0A316VD34"/>
<dbReference type="InterPro" id="IPR036864">
    <property type="entry name" value="Zn2-C6_fun-type_DNA-bd_sf"/>
</dbReference>
<dbReference type="OrthoDB" id="2538135at2759"/>
<feature type="region of interest" description="Disordered" evidence="11">
    <location>
        <begin position="80"/>
        <end position="99"/>
    </location>
</feature>
<dbReference type="PANTHER" id="PTHR47659:SF1">
    <property type="entry name" value="TRANSCRIPTION ACTIVATOR OF GLUCONEOGENESIS ERT1"/>
    <property type="match status" value="1"/>
</dbReference>
<dbReference type="SMART" id="SM00066">
    <property type="entry name" value="GAL4"/>
    <property type="match status" value="1"/>
</dbReference>
<evidence type="ECO:0000256" key="8">
    <source>
        <dbReference type="ARBA" id="ARBA00023163"/>
    </source>
</evidence>
<organism evidence="13 14">
    <name type="scientific">Meira miltonrushii</name>
    <dbReference type="NCBI Taxonomy" id="1280837"/>
    <lineage>
        <taxon>Eukaryota</taxon>
        <taxon>Fungi</taxon>
        <taxon>Dikarya</taxon>
        <taxon>Basidiomycota</taxon>
        <taxon>Ustilaginomycotina</taxon>
        <taxon>Exobasidiomycetes</taxon>
        <taxon>Exobasidiales</taxon>
        <taxon>Brachybasidiaceae</taxon>
        <taxon>Meira</taxon>
    </lineage>
</organism>
<feature type="non-terminal residue" evidence="13">
    <location>
        <position position="286"/>
    </location>
</feature>
<dbReference type="Pfam" id="PF24990">
    <property type="entry name" value="PAS_13"/>
    <property type="match status" value="1"/>
</dbReference>
<evidence type="ECO:0000256" key="5">
    <source>
        <dbReference type="ARBA" id="ARBA00022833"/>
    </source>
</evidence>
<dbReference type="EMBL" id="KZ819603">
    <property type="protein sequence ID" value="PWN35472.1"/>
    <property type="molecule type" value="Genomic_DNA"/>
</dbReference>
<reference evidence="13 14" key="1">
    <citation type="journal article" date="2018" name="Mol. Biol. Evol.">
        <title>Broad Genomic Sampling Reveals a Smut Pathogenic Ancestry of the Fungal Clade Ustilaginomycotina.</title>
        <authorList>
            <person name="Kijpornyongpan T."/>
            <person name="Mondo S.J."/>
            <person name="Barry K."/>
            <person name="Sandor L."/>
            <person name="Lee J."/>
            <person name="Lipzen A."/>
            <person name="Pangilinan J."/>
            <person name="LaButti K."/>
            <person name="Hainaut M."/>
            <person name="Henrissat B."/>
            <person name="Grigoriev I.V."/>
            <person name="Spatafora J.W."/>
            <person name="Aime M.C."/>
        </authorList>
    </citation>
    <scope>NUCLEOTIDE SEQUENCE [LARGE SCALE GENOMIC DNA]</scope>
    <source>
        <strain evidence="13 14">MCA 3882</strain>
    </source>
</reference>
<keyword evidence="4" id="KW-0479">Metal-binding</keyword>
<comment type="similarity">
    <text evidence="2">Belongs to the ERT1/acuK family.</text>
</comment>
<evidence type="ECO:0000256" key="10">
    <source>
        <dbReference type="ARBA" id="ARBA00040903"/>
    </source>
</evidence>
<evidence type="ECO:0000256" key="6">
    <source>
        <dbReference type="ARBA" id="ARBA00023015"/>
    </source>
</evidence>
<dbReference type="PROSITE" id="PS50048">
    <property type="entry name" value="ZN2_CY6_FUNGAL_2"/>
    <property type="match status" value="1"/>
</dbReference>
<feature type="non-terminal residue" evidence="13">
    <location>
        <position position="1"/>
    </location>
</feature>
<gene>
    <name evidence="13" type="ORF">FA14DRAFT_114751</name>
</gene>
<dbReference type="PANTHER" id="PTHR47659">
    <property type="entry name" value="ZN(II)2CYS6 TRANSCRIPTION FACTOR (EUROFUNG)-RELATED"/>
    <property type="match status" value="1"/>
</dbReference>
<dbReference type="GO" id="GO:0006094">
    <property type="term" value="P:gluconeogenesis"/>
    <property type="evidence" value="ECO:0007669"/>
    <property type="project" value="UniProtKB-KW"/>
</dbReference>
<comment type="subcellular location">
    <subcellularLocation>
        <location evidence="1">Nucleus</location>
    </subcellularLocation>
</comment>
<proteinExistence type="inferred from homology"/>
<dbReference type="STRING" id="1280837.A0A316VD34"/>
<dbReference type="GeneID" id="37017853"/>
<evidence type="ECO:0000256" key="2">
    <source>
        <dbReference type="ARBA" id="ARBA00010855"/>
    </source>
</evidence>
<feature type="domain" description="Zn(2)-C6 fungal-type" evidence="12">
    <location>
        <begin position="8"/>
        <end position="39"/>
    </location>
</feature>
<keyword evidence="7" id="KW-0238">DNA-binding</keyword>
<keyword evidence="5" id="KW-0862">Zinc</keyword>
<dbReference type="AlphaFoldDB" id="A0A316VD34"/>
<name>A0A316VD34_9BASI</name>
<dbReference type="InterPro" id="IPR050335">
    <property type="entry name" value="ERT1_acuK_gluconeogen_tf"/>
</dbReference>
<evidence type="ECO:0000256" key="11">
    <source>
        <dbReference type="SAM" id="MobiDB-lite"/>
    </source>
</evidence>
<evidence type="ECO:0000256" key="4">
    <source>
        <dbReference type="ARBA" id="ARBA00022723"/>
    </source>
</evidence>
<evidence type="ECO:0000256" key="9">
    <source>
        <dbReference type="ARBA" id="ARBA00023242"/>
    </source>
</evidence>
<dbReference type="GO" id="GO:0009267">
    <property type="term" value="P:cellular response to starvation"/>
    <property type="evidence" value="ECO:0007669"/>
    <property type="project" value="TreeGrafter"/>
</dbReference>
<keyword evidence="6" id="KW-0805">Transcription regulation</keyword>
<sequence>RRRKANRACSHCQKAHLTCDDSRPCERCVKKGLADTCTDGARKKAKYLLDDDELLELKKEKQRKAYSILSSMLNGIDPTWLSGSPENQAGPSNETPDNERVKHIYGDKTRPFPYTEGYHFLIKYATANLEKAEVLRIVRSLAIFRPSLIALQMPLTEDDEVFVERSIQRTILEFEKLISFSGTPTVVWRRTCEIVVVGNEFSMLSQWSKEYLMGRYIYEFFDKPSILEYWEKFALHAFENTAQSIMMPVTLKTSTGQTTKCAACFSIKRDIFDLPSLIVGNFLPIL</sequence>
<dbReference type="InterPro" id="IPR001138">
    <property type="entry name" value="Zn2Cys6_DnaBD"/>
</dbReference>
<dbReference type="Pfam" id="PF00172">
    <property type="entry name" value="Zn_clus"/>
    <property type="match status" value="1"/>
</dbReference>
<evidence type="ECO:0000256" key="7">
    <source>
        <dbReference type="ARBA" id="ARBA00023125"/>
    </source>
</evidence>
<dbReference type="Proteomes" id="UP000245771">
    <property type="component" value="Unassembled WGS sequence"/>
</dbReference>
<keyword evidence="3" id="KW-0312">Gluconeogenesis</keyword>
<keyword evidence="14" id="KW-1185">Reference proteome</keyword>
<dbReference type="GO" id="GO:0000981">
    <property type="term" value="F:DNA-binding transcription factor activity, RNA polymerase II-specific"/>
    <property type="evidence" value="ECO:0007669"/>
    <property type="project" value="InterPro"/>
</dbReference>
<keyword evidence="8" id="KW-0804">Transcription</keyword>
<dbReference type="GO" id="GO:0008270">
    <property type="term" value="F:zinc ion binding"/>
    <property type="evidence" value="ECO:0007669"/>
    <property type="project" value="InterPro"/>
</dbReference>
<evidence type="ECO:0000256" key="1">
    <source>
        <dbReference type="ARBA" id="ARBA00004123"/>
    </source>
</evidence>
<evidence type="ECO:0000256" key="3">
    <source>
        <dbReference type="ARBA" id="ARBA00022432"/>
    </source>
</evidence>
<feature type="compositionally biased region" description="Polar residues" evidence="11">
    <location>
        <begin position="81"/>
        <end position="95"/>
    </location>
</feature>
<dbReference type="InterPro" id="IPR056751">
    <property type="entry name" value="PAS_13"/>
</dbReference>
<accession>A0A316VD34</accession>
<evidence type="ECO:0000259" key="12">
    <source>
        <dbReference type="PROSITE" id="PS50048"/>
    </source>
</evidence>
<dbReference type="RefSeq" id="XP_025355774.1">
    <property type="nucleotide sequence ID" value="XM_025496072.1"/>
</dbReference>
<dbReference type="GO" id="GO:0000977">
    <property type="term" value="F:RNA polymerase II transcription regulatory region sequence-specific DNA binding"/>
    <property type="evidence" value="ECO:0007669"/>
    <property type="project" value="TreeGrafter"/>
</dbReference>
<dbReference type="CDD" id="cd00067">
    <property type="entry name" value="GAL4"/>
    <property type="match status" value="1"/>
</dbReference>
<evidence type="ECO:0000313" key="14">
    <source>
        <dbReference type="Proteomes" id="UP000245771"/>
    </source>
</evidence>
<dbReference type="GO" id="GO:0005634">
    <property type="term" value="C:nucleus"/>
    <property type="evidence" value="ECO:0007669"/>
    <property type="project" value="UniProtKB-SubCell"/>
</dbReference>
<dbReference type="Gene3D" id="4.10.240.10">
    <property type="entry name" value="Zn(2)-C6 fungal-type DNA-binding domain"/>
    <property type="match status" value="1"/>
</dbReference>
<dbReference type="SUPFAM" id="SSF57701">
    <property type="entry name" value="Zn2/Cys6 DNA-binding domain"/>
    <property type="match status" value="1"/>
</dbReference>
<evidence type="ECO:0000313" key="13">
    <source>
        <dbReference type="EMBL" id="PWN35472.1"/>
    </source>
</evidence>